<sequence>MENSRAPAARGGRNRNAQRGKPGAFSQQNRSNHSTAGSSEAPKMAPRVATPPLTEPVPLDTPRFADLAKENLLDPVVLKTIVEDMKFDHMTPVQAATLLPLLKERGTDILAQAKTGTGKTVAFLLPAIQSMLNRKPQPGQFVSLLVISPTRELALQIANEAQKILARRPEYSVCTAIGGTNQNTEERKIIKGCDILIGTPGRLLDHFTNNERNSQAIQAKMQRIDTLVLDEADRLLDMGFLTSLKNIISILPKREVSERQSMLFSATVPQYVDKVAHFALNKGYKYISTITEGELNTHERVPQNLIVVPTFSDMAAALAGALRQELAHVGPETFKAIVFAPTAALVDFYVEVLKSVSGLPTPTALHSRASQSKRTKTTDEFRKAKNGLLIATDVIARGMDFPAVTNVFQAGIPADKESYVHRLGRTARAGAEGRGTFLVTSAEAFFPKYTLKDIDFVESKPNLDARTDVQRIAQKLAPEVQNKAYQAWLGFYKTFMKSMRWDAETLVAEANKLALDGLGAPEVPTLYKSTVGKMGLRGTRGLVVGPDPMKAPRGGYGRGGGGAQGGGRGDQGGQGGWSSGGGGGGGGGGYGGESGRW</sequence>
<comment type="domain">
    <text evidence="7">The Q motif is unique to and characteristic of the DEAD box family of RNA helicases and controls ATP binding and hydrolysis.</text>
</comment>
<dbReference type="Pfam" id="PF00271">
    <property type="entry name" value="Helicase_C"/>
    <property type="match status" value="1"/>
</dbReference>
<evidence type="ECO:0000256" key="8">
    <source>
        <dbReference type="SAM" id="MobiDB-lite"/>
    </source>
</evidence>
<dbReference type="PROSITE" id="PS51194">
    <property type="entry name" value="HELICASE_CTER"/>
    <property type="match status" value="1"/>
</dbReference>
<feature type="domain" description="Helicase ATP-binding" evidence="9">
    <location>
        <begin position="100"/>
        <end position="286"/>
    </location>
</feature>
<comment type="similarity">
    <text evidence="6">Belongs to the DEAD box helicase family.</text>
</comment>
<feature type="compositionally biased region" description="Low complexity" evidence="8">
    <location>
        <begin position="1"/>
        <end position="11"/>
    </location>
</feature>
<dbReference type="InterPro" id="IPR001650">
    <property type="entry name" value="Helicase_C-like"/>
</dbReference>
<dbReference type="SUPFAM" id="SSF52540">
    <property type="entry name" value="P-loop containing nucleoside triphosphate hydrolases"/>
    <property type="match status" value="2"/>
</dbReference>
<keyword evidence="1 6" id="KW-0547">Nucleotide-binding</keyword>
<evidence type="ECO:0000256" key="5">
    <source>
        <dbReference type="ARBA" id="ARBA00022884"/>
    </source>
</evidence>
<feature type="region of interest" description="Disordered" evidence="8">
    <location>
        <begin position="542"/>
        <end position="597"/>
    </location>
</feature>
<dbReference type="EMBL" id="JAQQWL010000005">
    <property type="protein sequence ID" value="KAK8073643.1"/>
    <property type="molecule type" value="Genomic_DNA"/>
</dbReference>
<dbReference type="EC" id="3.6.4.13" evidence="7"/>
<keyword evidence="5 7" id="KW-0694">RNA-binding</keyword>
<evidence type="ECO:0000256" key="2">
    <source>
        <dbReference type="ARBA" id="ARBA00022801"/>
    </source>
</evidence>
<dbReference type="CDD" id="cd17964">
    <property type="entry name" value="DEADc_MSS116"/>
    <property type="match status" value="1"/>
</dbReference>
<feature type="region of interest" description="Disordered" evidence="8">
    <location>
        <begin position="1"/>
        <end position="60"/>
    </location>
</feature>
<name>A0ABR1VR01_9PEZI</name>
<dbReference type="GeneID" id="92089014"/>
<proteinExistence type="inferred from homology"/>
<keyword evidence="4 6" id="KW-0067">ATP-binding</keyword>
<dbReference type="PROSITE" id="PS00039">
    <property type="entry name" value="DEAD_ATP_HELICASE"/>
    <property type="match status" value="1"/>
</dbReference>
<accession>A0ABR1VR01</accession>
<dbReference type="SMART" id="SM00487">
    <property type="entry name" value="DEXDc"/>
    <property type="match status" value="1"/>
</dbReference>
<evidence type="ECO:0000313" key="11">
    <source>
        <dbReference type="EMBL" id="KAK8073643.1"/>
    </source>
</evidence>
<protein>
    <recommendedName>
        <fullName evidence="7">ATP-dependent RNA helicase</fullName>
        <ecNumber evidence="7">3.6.4.13</ecNumber>
    </recommendedName>
</protein>
<comment type="caution">
    <text evidence="11">The sequence shown here is derived from an EMBL/GenBank/DDBJ whole genome shotgun (WGS) entry which is preliminary data.</text>
</comment>
<keyword evidence="12" id="KW-1185">Reference proteome</keyword>
<gene>
    <name evidence="11" type="ORF">PG994_004542</name>
</gene>
<dbReference type="Pfam" id="PF00270">
    <property type="entry name" value="DEAD"/>
    <property type="match status" value="1"/>
</dbReference>
<evidence type="ECO:0000256" key="1">
    <source>
        <dbReference type="ARBA" id="ARBA00022741"/>
    </source>
</evidence>
<dbReference type="PANTHER" id="PTHR24031">
    <property type="entry name" value="RNA HELICASE"/>
    <property type="match status" value="1"/>
</dbReference>
<feature type="compositionally biased region" description="Polar residues" evidence="8">
    <location>
        <begin position="25"/>
        <end position="38"/>
    </location>
</feature>
<reference evidence="11 12" key="1">
    <citation type="submission" date="2023-01" db="EMBL/GenBank/DDBJ databases">
        <title>Analysis of 21 Apiospora genomes using comparative genomics revels a genus with tremendous synthesis potential of carbohydrate active enzymes and secondary metabolites.</title>
        <authorList>
            <person name="Sorensen T."/>
        </authorList>
    </citation>
    <scope>NUCLEOTIDE SEQUENCE [LARGE SCALE GENOMIC DNA]</scope>
    <source>
        <strain evidence="11 12">CBS 135458</strain>
    </source>
</reference>
<evidence type="ECO:0000256" key="4">
    <source>
        <dbReference type="ARBA" id="ARBA00022840"/>
    </source>
</evidence>
<dbReference type="GO" id="GO:0004386">
    <property type="term" value="F:helicase activity"/>
    <property type="evidence" value="ECO:0007669"/>
    <property type="project" value="UniProtKB-KW"/>
</dbReference>
<dbReference type="InterPro" id="IPR027417">
    <property type="entry name" value="P-loop_NTPase"/>
</dbReference>
<keyword evidence="2 6" id="KW-0378">Hydrolase</keyword>
<evidence type="ECO:0000259" key="10">
    <source>
        <dbReference type="PROSITE" id="PS51194"/>
    </source>
</evidence>
<evidence type="ECO:0000259" key="9">
    <source>
        <dbReference type="PROSITE" id="PS51192"/>
    </source>
</evidence>
<dbReference type="SMART" id="SM00490">
    <property type="entry name" value="HELICc"/>
    <property type="match status" value="1"/>
</dbReference>
<dbReference type="InterPro" id="IPR014001">
    <property type="entry name" value="Helicase_ATP-bd"/>
</dbReference>
<dbReference type="CDD" id="cd18787">
    <property type="entry name" value="SF2_C_DEAD"/>
    <property type="match status" value="1"/>
</dbReference>
<dbReference type="InterPro" id="IPR000629">
    <property type="entry name" value="RNA-helicase_DEAD-box_CS"/>
</dbReference>
<dbReference type="RefSeq" id="XP_066718118.1">
    <property type="nucleotide sequence ID" value="XM_066855951.1"/>
</dbReference>
<evidence type="ECO:0000313" key="12">
    <source>
        <dbReference type="Proteomes" id="UP001480595"/>
    </source>
</evidence>
<organism evidence="11 12">
    <name type="scientific">Apiospora phragmitis</name>
    <dbReference type="NCBI Taxonomy" id="2905665"/>
    <lineage>
        <taxon>Eukaryota</taxon>
        <taxon>Fungi</taxon>
        <taxon>Dikarya</taxon>
        <taxon>Ascomycota</taxon>
        <taxon>Pezizomycotina</taxon>
        <taxon>Sordariomycetes</taxon>
        <taxon>Xylariomycetidae</taxon>
        <taxon>Amphisphaeriales</taxon>
        <taxon>Apiosporaceae</taxon>
        <taxon>Apiospora</taxon>
    </lineage>
</organism>
<feature type="compositionally biased region" description="Gly residues" evidence="8">
    <location>
        <begin position="554"/>
        <end position="597"/>
    </location>
</feature>
<dbReference type="PROSITE" id="PS51192">
    <property type="entry name" value="HELICASE_ATP_BIND_1"/>
    <property type="match status" value="1"/>
</dbReference>
<evidence type="ECO:0000256" key="3">
    <source>
        <dbReference type="ARBA" id="ARBA00022806"/>
    </source>
</evidence>
<comment type="catalytic activity">
    <reaction evidence="7">
        <text>ATP + H2O = ADP + phosphate + H(+)</text>
        <dbReference type="Rhea" id="RHEA:13065"/>
        <dbReference type="ChEBI" id="CHEBI:15377"/>
        <dbReference type="ChEBI" id="CHEBI:15378"/>
        <dbReference type="ChEBI" id="CHEBI:30616"/>
        <dbReference type="ChEBI" id="CHEBI:43474"/>
        <dbReference type="ChEBI" id="CHEBI:456216"/>
        <dbReference type="EC" id="3.6.4.13"/>
    </reaction>
</comment>
<evidence type="ECO:0000256" key="6">
    <source>
        <dbReference type="RuleBase" id="RU000492"/>
    </source>
</evidence>
<keyword evidence="3 6" id="KW-0347">Helicase</keyword>
<evidence type="ECO:0000256" key="7">
    <source>
        <dbReference type="RuleBase" id="RU365068"/>
    </source>
</evidence>
<feature type="domain" description="Helicase C-terminal" evidence="10">
    <location>
        <begin position="321"/>
        <end position="473"/>
    </location>
</feature>
<dbReference type="Proteomes" id="UP001480595">
    <property type="component" value="Unassembled WGS sequence"/>
</dbReference>
<dbReference type="InterPro" id="IPR011545">
    <property type="entry name" value="DEAD/DEAH_box_helicase_dom"/>
</dbReference>
<comment type="function">
    <text evidence="7">RNA helicase.</text>
</comment>
<dbReference type="Gene3D" id="3.40.50.300">
    <property type="entry name" value="P-loop containing nucleotide triphosphate hydrolases"/>
    <property type="match status" value="2"/>
</dbReference>